<evidence type="ECO:0000313" key="3">
    <source>
        <dbReference type="Proteomes" id="UP000027195"/>
    </source>
</evidence>
<sequence>MHLLHCILIARMCGICLLGLCGIFWGNTPAINININEAEVWPRFAICTCILERPGIYGITDGLLPVLFGPHHGGPKPQAISKVHTYYYSTSPTLVLSCT</sequence>
<protein>
    <submittedName>
        <fullName evidence="2">Uncharacterized protein</fullName>
    </submittedName>
</protein>
<organism evidence="2 3">
    <name type="scientific">Botryobasidium botryosum (strain FD-172 SS1)</name>
    <dbReference type="NCBI Taxonomy" id="930990"/>
    <lineage>
        <taxon>Eukaryota</taxon>
        <taxon>Fungi</taxon>
        <taxon>Dikarya</taxon>
        <taxon>Basidiomycota</taxon>
        <taxon>Agaricomycotina</taxon>
        <taxon>Agaricomycetes</taxon>
        <taxon>Cantharellales</taxon>
        <taxon>Botryobasidiaceae</taxon>
        <taxon>Botryobasidium</taxon>
    </lineage>
</organism>
<evidence type="ECO:0000313" key="2">
    <source>
        <dbReference type="EMBL" id="KDQ07239.1"/>
    </source>
</evidence>
<feature type="transmembrane region" description="Helical" evidence="1">
    <location>
        <begin position="7"/>
        <end position="26"/>
    </location>
</feature>
<name>A0A067LVP8_BOTB1</name>
<evidence type="ECO:0000256" key="1">
    <source>
        <dbReference type="SAM" id="Phobius"/>
    </source>
</evidence>
<keyword evidence="1" id="KW-0472">Membrane</keyword>
<gene>
    <name evidence="2" type="ORF">BOTBODRAFT_613052</name>
</gene>
<dbReference type="AlphaFoldDB" id="A0A067LVP8"/>
<dbReference type="Proteomes" id="UP000027195">
    <property type="component" value="Unassembled WGS sequence"/>
</dbReference>
<dbReference type="InParanoid" id="A0A067LVP8"/>
<dbReference type="EMBL" id="KL198111">
    <property type="protein sequence ID" value="KDQ07239.1"/>
    <property type="molecule type" value="Genomic_DNA"/>
</dbReference>
<keyword evidence="1" id="KW-0812">Transmembrane</keyword>
<dbReference type="HOGENOM" id="CLU_2320037_0_0_1"/>
<keyword evidence="3" id="KW-1185">Reference proteome</keyword>
<accession>A0A067LVP8</accession>
<proteinExistence type="predicted"/>
<keyword evidence="1" id="KW-1133">Transmembrane helix</keyword>
<reference evidence="3" key="1">
    <citation type="journal article" date="2014" name="Proc. Natl. Acad. Sci. U.S.A.">
        <title>Extensive sampling of basidiomycete genomes demonstrates inadequacy of the white-rot/brown-rot paradigm for wood decay fungi.</title>
        <authorList>
            <person name="Riley R."/>
            <person name="Salamov A.A."/>
            <person name="Brown D.W."/>
            <person name="Nagy L.G."/>
            <person name="Floudas D."/>
            <person name="Held B.W."/>
            <person name="Levasseur A."/>
            <person name="Lombard V."/>
            <person name="Morin E."/>
            <person name="Otillar R."/>
            <person name="Lindquist E.A."/>
            <person name="Sun H."/>
            <person name="LaButti K.M."/>
            <person name="Schmutz J."/>
            <person name="Jabbour D."/>
            <person name="Luo H."/>
            <person name="Baker S.E."/>
            <person name="Pisabarro A.G."/>
            <person name="Walton J.D."/>
            <person name="Blanchette R.A."/>
            <person name="Henrissat B."/>
            <person name="Martin F."/>
            <person name="Cullen D."/>
            <person name="Hibbett D.S."/>
            <person name="Grigoriev I.V."/>
        </authorList>
    </citation>
    <scope>NUCLEOTIDE SEQUENCE [LARGE SCALE GENOMIC DNA]</scope>
    <source>
        <strain evidence="3">FD-172 SS1</strain>
    </source>
</reference>